<dbReference type="Pfam" id="PF03171">
    <property type="entry name" value="2OG-FeII_Oxy"/>
    <property type="match status" value="1"/>
</dbReference>
<evidence type="ECO:0000259" key="13">
    <source>
        <dbReference type="PROSITE" id="PS51471"/>
    </source>
</evidence>
<dbReference type="GO" id="GO:0046872">
    <property type="term" value="F:metal ion binding"/>
    <property type="evidence" value="ECO:0007669"/>
    <property type="project" value="UniProtKB-KW"/>
</dbReference>
<sequence length="738" mass="82960">MLCSVVSFKDERMDNKESSVTKKGSIQLHIKESLMVESNSFLEIISLAQEMDVDPPFEETYKTLLDKATKVANDRKEVVIIEECELPLIDLGRLSLGKLEKEKCKSEIARASQEWGFFQVLNHGISCEILEKMRSEQVKVFRQPFHEKSKEEKFFNFSSGTYRWGTASATCLRQLSWSEAFHIPMSDIPASNGFSTLSSTMEQFATTVANLAQKLAEILAEKLGCKSNFFQENCLSSTCYLRMNRYPPCPIPSEVFGLMPHTDSDFLTILHQDEVGGLQLVKDGKWFAVKPNPEALIINIGDLFQAWSNNVYKSVHHRVVTNPRVERLSTAYFFCPSYDTEIQSCYEPSAYRKFSFREYRQQVQEDVQKFGLKVGLPRLGKSKSSPQLNRWSRARSIRSGRKLDRPTQRTTQGLELNPQAQNPKGSEIKEANTLTGSDGYDDVEVTFGKAIYMVSDGTGWTAEHSVNAALGQFDYCLVDRGCPVNTHLFSGIDDVERLMEIIKQAAKEGALVVYTLADPSMAESAKKACKLWGIAATDVLGPITEAIASHLGVLPSGLPRGAPGRSFPLSEDYFQRIEAIEFTIKQDDGALPQNLYMADIVLSGVSRTGKTPLSIYLAQKGYKVANVPIVKGLKLPNSLFEVDPEKVFGLTINPIVLQAIRRARAKSLGFSEDMRSSYSEMDHVREELEFARRIFAQNPVWPVIEVTGKAIEETAAVILRLYHDRKQKCSMPRISKRY</sequence>
<feature type="region of interest" description="Disordered" evidence="12">
    <location>
        <begin position="381"/>
        <end position="426"/>
    </location>
</feature>
<evidence type="ECO:0000256" key="2">
    <source>
        <dbReference type="ARBA" id="ARBA00022679"/>
    </source>
</evidence>
<reference evidence="14 15" key="1">
    <citation type="submission" date="2024-01" db="EMBL/GenBank/DDBJ databases">
        <authorList>
            <person name="Waweru B."/>
        </authorList>
    </citation>
    <scope>NUCLEOTIDE SEQUENCE [LARGE SCALE GENOMIC DNA]</scope>
</reference>
<keyword evidence="3" id="KW-0479">Metal-binding</keyword>
<dbReference type="AlphaFoldDB" id="A0AAV1SID8"/>
<accession>A0AAV1SID8</accession>
<evidence type="ECO:0000256" key="6">
    <source>
        <dbReference type="ARBA" id="ARBA00022964"/>
    </source>
</evidence>
<evidence type="ECO:0000256" key="11">
    <source>
        <dbReference type="ARBA" id="ARBA00066708"/>
    </source>
</evidence>
<evidence type="ECO:0000256" key="1">
    <source>
        <dbReference type="ARBA" id="ARBA00022527"/>
    </source>
</evidence>
<dbReference type="Gene3D" id="2.60.120.330">
    <property type="entry name" value="B-lactam Antibiotic, Isopenicillin N Synthase, Chain"/>
    <property type="match status" value="1"/>
</dbReference>
<keyword evidence="7" id="KW-0560">Oxidoreductase</keyword>
<protein>
    <recommendedName>
        <fullName evidence="11">gibberellin 2beta-dioxygenase</fullName>
        <ecNumber evidence="11">1.14.11.13</ecNumber>
    </recommendedName>
</protein>
<dbReference type="InterPro" id="IPR026992">
    <property type="entry name" value="DIOX_N"/>
</dbReference>
<comment type="catalytic activity">
    <reaction evidence="9">
        <text>gibberellin A1 + 2-oxoglutarate + O2 = gibberellin A8 + succinate + CO2</text>
        <dbReference type="Rhea" id="RHEA:15005"/>
        <dbReference type="ChEBI" id="CHEBI:15379"/>
        <dbReference type="ChEBI" id="CHEBI:16526"/>
        <dbReference type="ChEBI" id="CHEBI:16810"/>
        <dbReference type="ChEBI" id="CHEBI:30031"/>
        <dbReference type="ChEBI" id="CHEBI:58524"/>
        <dbReference type="ChEBI" id="CHEBI:58594"/>
        <dbReference type="EC" id="1.14.11.13"/>
    </reaction>
</comment>
<dbReference type="GO" id="GO:0004674">
    <property type="term" value="F:protein serine/threonine kinase activity"/>
    <property type="evidence" value="ECO:0007669"/>
    <property type="project" value="UniProtKB-KW"/>
</dbReference>
<dbReference type="GO" id="GO:0045543">
    <property type="term" value="F:gibberellin 2-beta-dioxygenase activity"/>
    <property type="evidence" value="ECO:0007669"/>
    <property type="project" value="UniProtKB-EC"/>
</dbReference>
<evidence type="ECO:0000256" key="5">
    <source>
        <dbReference type="ARBA" id="ARBA00022777"/>
    </source>
</evidence>
<feature type="domain" description="Fe2OG dioxygenase" evidence="13">
    <location>
        <begin position="237"/>
        <end position="336"/>
    </location>
</feature>
<evidence type="ECO:0000256" key="3">
    <source>
        <dbReference type="ARBA" id="ARBA00022723"/>
    </source>
</evidence>
<dbReference type="EC" id="1.14.11.13" evidence="11"/>
<dbReference type="InterPro" id="IPR026565">
    <property type="entry name" value="PPDK_reg"/>
</dbReference>
<evidence type="ECO:0000256" key="9">
    <source>
        <dbReference type="ARBA" id="ARBA00052204"/>
    </source>
</evidence>
<dbReference type="InterPro" id="IPR044861">
    <property type="entry name" value="IPNS-like_FE2OG_OXY"/>
</dbReference>
<evidence type="ECO:0000256" key="12">
    <source>
        <dbReference type="SAM" id="MobiDB-lite"/>
    </source>
</evidence>
<organism evidence="14 15">
    <name type="scientific">Dovyalis caffra</name>
    <dbReference type="NCBI Taxonomy" id="77055"/>
    <lineage>
        <taxon>Eukaryota</taxon>
        <taxon>Viridiplantae</taxon>
        <taxon>Streptophyta</taxon>
        <taxon>Embryophyta</taxon>
        <taxon>Tracheophyta</taxon>
        <taxon>Spermatophyta</taxon>
        <taxon>Magnoliopsida</taxon>
        <taxon>eudicotyledons</taxon>
        <taxon>Gunneridae</taxon>
        <taxon>Pentapetalae</taxon>
        <taxon>rosids</taxon>
        <taxon>fabids</taxon>
        <taxon>Malpighiales</taxon>
        <taxon>Salicaceae</taxon>
        <taxon>Flacourtieae</taxon>
        <taxon>Dovyalis</taxon>
    </lineage>
</organism>
<evidence type="ECO:0000256" key="7">
    <source>
        <dbReference type="ARBA" id="ARBA00023002"/>
    </source>
</evidence>
<dbReference type="GO" id="GO:0009685">
    <property type="term" value="P:gibberellin metabolic process"/>
    <property type="evidence" value="ECO:0007669"/>
    <property type="project" value="UniProtKB-ARBA"/>
</dbReference>
<keyword evidence="8" id="KW-0408">Iron</keyword>
<keyword evidence="1" id="KW-0723">Serine/threonine-protein kinase</keyword>
<keyword evidence="2" id="KW-0808">Transferase</keyword>
<dbReference type="Pfam" id="PF14226">
    <property type="entry name" value="DIOX_N"/>
    <property type="match status" value="1"/>
</dbReference>
<feature type="compositionally biased region" description="Polar residues" evidence="12">
    <location>
        <begin position="408"/>
        <end position="424"/>
    </location>
</feature>
<dbReference type="NCBIfam" id="NF003742">
    <property type="entry name" value="PRK05339.1"/>
    <property type="match status" value="1"/>
</dbReference>
<name>A0AAV1SID8_9ROSI</name>
<dbReference type="PANTHER" id="PTHR31756:SF3">
    <property type="entry name" value="PYRUVATE, PHOSPHATE DIKINASE REGULATORY PROTEIN 1, CHLOROPLASTIC"/>
    <property type="match status" value="1"/>
</dbReference>
<dbReference type="Pfam" id="PF03618">
    <property type="entry name" value="Kinase-PPPase"/>
    <property type="match status" value="1"/>
</dbReference>
<dbReference type="HAMAP" id="MF_00921">
    <property type="entry name" value="PDRP"/>
    <property type="match status" value="1"/>
</dbReference>
<dbReference type="InterPro" id="IPR005123">
    <property type="entry name" value="Oxoglu/Fe-dep_dioxygenase_dom"/>
</dbReference>
<evidence type="ECO:0000313" key="15">
    <source>
        <dbReference type="Proteomes" id="UP001314170"/>
    </source>
</evidence>
<comment type="similarity">
    <text evidence="10">Belongs to the iron/ascorbate-dependent oxidoreductase family. GA2OX subfamily.</text>
</comment>
<evidence type="ECO:0000256" key="4">
    <source>
        <dbReference type="ARBA" id="ARBA00022741"/>
    </source>
</evidence>
<evidence type="ECO:0000256" key="10">
    <source>
        <dbReference type="ARBA" id="ARBA00061282"/>
    </source>
</evidence>
<keyword evidence="6" id="KW-0223">Dioxygenase</keyword>
<dbReference type="InterPro" id="IPR005177">
    <property type="entry name" value="Kinase-pyrophosphorylase"/>
</dbReference>
<dbReference type="FunFam" id="2.60.120.330:FF:000021">
    <property type="entry name" value="Gibberellin 2-beta-dioxygenase 8"/>
    <property type="match status" value="1"/>
</dbReference>
<comment type="caution">
    <text evidence="14">The sequence shown here is derived from an EMBL/GenBank/DDBJ whole genome shotgun (WGS) entry which is preliminary data.</text>
</comment>
<dbReference type="SUPFAM" id="SSF51197">
    <property type="entry name" value="Clavaminate synthase-like"/>
    <property type="match status" value="1"/>
</dbReference>
<keyword evidence="5" id="KW-0418">Kinase</keyword>
<dbReference type="InterPro" id="IPR027443">
    <property type="entry name" value="IPNS-like_sf"/>
</dbReference>
<dbReference type="GO" id="GO:0005524">
    <property type="term" value="F:ATP binding"/>
    <property type="evidence" value="ECO:0007669"/>
    <property type="project" value="InterPro"/>
</dbReference>
<dbReference type="PROSITE" id="PS51471">
    <property type="entry name" value="FE2OG_OXY"/>
    <property type="match status" value="1"/>
</dbReference>
<evidence type="ECO:0000256" key="8">
    <source>
        <dbReference type="ARBA" id="ARBA00023004"/>
    </source>
</evidence>
<proteinExistence type="inferred from homology"/>
<keyword evidence="4" id="KW-0547">Nucleotide-binding</keyword>
<keyword evidence="15" id="KW-1185">Reference proteome</keyword>
<dbReference type="EMBL" id="CAWUPB010001184">
    <property type="protein sequence ID" value="CAK7350981.1"/>
    <property type="molecule type" value="Genomic_DNA"/>
</dbReference>
<gene>
    <name evidence="14" type="ORF">DCAF_LOCUS23624</name>
</gene>
<dbReference type="PANTHER" id="PTHR31756">
    <property type="entry name" value="PYRUVATE, PHOSPHATE DIKINASE REGULATORY PROTEIN 1, CHLOROPLASTIC"/>
    <property type="match status" value="1"/>
</dbReference>
<dbReference type="Proteomes" id="UP001314170">
    <property type="component" value="Unassembled WGS sequence"/>
</dbReference>
<evidence type="ECO:0000313" key="14">
    <source>
        <dbReference type="EMBL" id="CAK7350981.1"/>
    </source>
</evidence>